<dbReference type="InterPro" id="IPR011761">
    <property type="entry name" value="ATP-grasp"/>
</dbReference>
<evidence type="ECO:0000313" key="6">
    <source>
        <dbReference type="EMBL" id="MBM0275417.1"/>
    </source>
</evidence>
<dbReference type="PROSITE" id="PS50975">
    <property type="entry name" value="ATP_GRASP"/>
    <property type="match status" value="1"/>
</dbReference>
<comment type="caution">
    <text evidence="6">The sequence shown here is derived from an EMBL/GenBank/DDBJ whole genome shotgun (WGS) entry which is preliminary data.</text>
</comment>
<dbReference type="InterPro" id="IPR052032">
    <property type="entry name" value="ATP-dep_AA_Ligase"/>
</dbReference>
<dbReference type="PANTHER" id="PTHR43585:SF2">
    <property type="entry name" value="ATP-GRASP ENZYME FSQD"/>
    <property type="match status" value="1"/>
</dbReference>
<evidence type="ECO:0000259" key="5">
    <source>
        <dbReference type="PROSITE" id="PS50975"/>
    </source>
</evidence>
<dbReference type="PANTHER" id="PTHR43585">
    <property type="entry name" value="FUMIPYRROLE BIOSYNTHESIS PROTEIN C"/>
    <property type="match status" value="1"/>
</dbReference>
<evidence type="ECO:0000313" key="7">
    <source>
        <dbReference type="Proteomes" id="UP000622245"/>
    </source>
</evidence>
<organism evidence="6 7">
    <name type="scientific">Micromonospora tarensis</name>
    <dbReference type="NCBI Taxonomy" id="2806100"/>
    <lineage>
        <taxon>Bacteria</taxon>
        <taxon>Bacillati</taxon>
        <taxon>Actinomycetota</taxon>
        <taxon>Actinomycetes</taxon>
        <taxon>Micromonosporales</taxon>
        <taxon>Micromonosporaceae</taxon>
        <taxon>Micromonospora</taxon>
    </lineage>
</organism>
<gene>
    <name evidence="6" type="ORF">JM949_08100</name>
</gene>
<evidence type="ECO:0000256" key="1">
    <source>
        <dbReference type="ARBA" id="ARBA00022598"/>
    </source>
</evidence>
<protein>
    <submittedName>
        <fullName evidence="6">ATP-grasp domain-containing protein</fullName>
    </submittedName>
</protein>
<feature type="domain" description="ATP-grasp" evidence="5">
    <location>
        <begin position="112"/>
        <end position="319"/>
    </location>
</feature>
<dbReference type="RefSeq" id="WP_203147816.1">
    <property type="nucleotide sequence ID" value="NZ_JAEVHL010000023.1"/>
</dbReference>
<keyword evidence="2 4" id="KW-0547">Nucleotide-binding</keyword>
<proteinExistence type="predicted"/>
<keyword evidence="1" id="KW-0436">Ligase</keyword>
<dbReference type="Proteomes" id="UP000622245">
    <property type="component" value="Unassembled WGS sequence"/>
</dbReference>
<evidence type="ECO:0000256" key="2">
    <source>
        <dbReference type="ARBA" id="ARBA00022741"/>
    </source>
</evidence>
<keyword evidence="3 4" id="KW-0067">ATP-binding</keyword>
<dbReference type="Gene3D" id="3.30.470.20">
    <property type="entry name" value="ATP-grasp fold, B domain"/>
    <property type="match status" value="1"/>
</dbReference>
<name>A0ABS1YDI5_9ACTN</name>
<evidence type="ECO:0000256" key="4">
    <source>
        <dbReference type="PROSITE-ProRule" id="PRU00409"/>
    </source>
</evidence>
<dbReference type="EMBL" id="JAEVHL010000023">
    <property type="protein sequence ID" value="MBM0275417.1"/>
    <property type="molecule type" value="Genomic_DNA"/>
</dbReference>
<accession>A0ABS1YDI5</accession>
<dbReference type="Pfam" id="PF13535">
    <property type="entry name" value="ATP-grasp_4"/>
    <property type="match status" value="1"/>
</dbReference>
<dbReference type="SUPFAM" id="SSF56059">
    <property type="entry name" value="Glutathione synthetase ATP-binding domain-like"/>
    <property type="match status" value="1"/>
</dbReference>
<sequence length="419" mass="44152">MTLLLVDSPGGPQPDEIVRALGPAGPARVLMLRSGGAARRDKLGALGPVETFARPDQAVEAGLALASRVPIRGVVAFSETMAFHAGLLANLLGLPANPPAALTAARRKDIQRARLAAAGMPTPGWRLIGGEQDLGACADLRFPVVLKPAVGVSSFCVARVTEPAGLAGAYADAGRRYQANPWSNGADRLFLVEEEIVGSRWHADARFGHQVSVESILHEGTVHHLGVTDKTPVVPPFREEGHLTPSALDPSDLTRVTTVAEQAIRALGLTTGAVHTELMLTADGPVVLEVNGRLAGCMYGLMQFSREYDIARAIAQVACGQAPDLPGAPLRFAAFVRPQPPTGRHRVAAVDQDALDEALKLADWGMLDKPVGSELDSDDGSISNLARYVTTAPDSAALFESIERVNKAIRGALTIEPIT</sequence>
<keyword evidence="7" id="KW-1185">Reference proteome</keyword>
<evidence type="ECO:0000256" key="3">
    <source>
        <dbReference type="ARBA" id="ARBA00022840"/>
    </source>
</evidence>
<reference evidence="6 7" key="1">
    <citation type="submission" date="2021-01" db="EMBL/GenBank/DDBJ databases">
        <title>Draft genome sequence of Micromonospora sp. strain STR1s_6.</title>
        <authorList>
            <person name="Karlyshev A."/>
            <person name="Jawad R."/>
        </authorList>
    </citation>
    <scope>NUCLEOTIDE SEQUENCE [LARGE SCALE GENOMIC DNA]</scope>
    <source>
        <strain evidence="6 7">STR1S-6</strain>
    </source>
</reference>